<evidence type="ECO:0000313" key="5">
    <source>
        <dbReference type="Ensembl" id="ENSOKIP00005004302.1"/>
    </source>
</evidence>
<sequence>VSWRGTYFGELQRLETILSLCSELGRSEQDREKSVGSSPGTGLADLQKINRELEKLQVSDDKEPVSVFFDLTVNGNGTEERQVGQRWSRDPRDNRAESPVVTLRSSASSPTPHLPRTNQGRRRKEVTRVEEERIQVLNNMDKLEQKIKELDNQMDESLREVEMEGALVQAEQDAELSALQQERDAVETLDTKMADMEQQAPDQKPQVCESEVLEAETKRFKDLEDQQMERESRHNEEKETSTQHLLKEIVDYQLSTVTRKGRLVTLKKQADLITQQAQREKDSFLKERTNLQMMLQREKENHASLERKYADLTGGRHFPLSPISLKEVCLTAAYSLSFTPFSHYTVRLSLSDPGWSCCGPGQATRSNMYLDSGNGQAYDTMSMDSLDSMDTSISVCSPDNVSCASTSNVTRLEEMEHLLRQAQEEKNRLIEHKEQEMESRKQALEEERRREHLEKRLQEETNRRQKLVDREVKLREKQRAQSRPLTRYLPVRKDDFDLRAHIESAGHSADTCFHLSLTEKICRGFLVKMGRKIKTWKKHWFVFDRNRRTLSYFSDKHEAKLKGVIYFQAIEEVYYDHLKKAHKSPNPCLTFSVKTHDRIYYMLAPSPEAMRIWIDVIVTGAEGYTQFMV</sequence>
<dbReference type="PANTHER" id="PTHR12156:SF21">
    <property type="entry name" value="PLECKSTRIN HOMOLOGY-LIKE DOMAIN FAMILY B MEMBER 2"/>
    <property type="match status" value="1"/>
</dbReference>
<dbReference type="SMART" id="SM00233">
    <property type="entry name" value="PH"/>
    <property type="match status" value="1"/>
</dbReference>
<keyword evidence="6" id="KW-1185">Reference proteome</keyword>
<dbReference type="Pfam" id="PF00169">
    <property type="entry name" value="PH"/>
    <property type="match status" value="1"/>
</dbReference>
<dbReference type="InterPro" id="IPR001849">
    <property type="entry name" value="PH_domain"/>
</dbReference>
<feature type="region of interest" description="Disordered" evidence="3">
    <location>
        <begin position="223"/>
        <end position="242"/>
    </location>
</feature>
<name>A0A8C7CHM7_ONCKI</name>
<dbReference type="InterPro" id="IPR011993">
    <property type="entry name" value="PH-like_dom_sf"/>
</dbReference>
<organism evidence="5 6">
    <name type="scientific">Oncorhynchus kisutch</name>
    <name type="common">Coho salmon</name>
    <name type="synonym">Salmo kisutch</name>
    <dbReference type="NCBI Taxonomy" id="8019"/>
    <lineage>
        <taxon>Eukaryota</taxon>
        <taxon>Metazoa</taxon>
        <taxon>Chordata</taxon>
        <taxon>Craniata</taxon>
        <taxon>Vertebrata</taxon>
        <taxon>Euteleostomi</taxon>
        <taxon>Actinopterygii</taxon>
        <taxon>Neopterygii</taxon>
        <taxon>Teleostei</taxon>
        <taxon>Protacanthopterygii</taxon>
        <taxon>Salmoniformes</taxon>
        <taxon>Salmonidae</taxon>
        <taxon>Salmoninae</taxon>
        <taxon>Oncorhynchus</taxon>
    </lineage>
</organism>
<evidence type="ECO:0000256" key="2">
    <source>
        <dbReference type="SAM" id="Coils"/>
    </source>
</evidence>
<dbReference type="Ensembl" id="ENSOKIT00005004512.1">
    <property type="protein sequence ID" value="ENSOKIP00005004302.1"/>
    <property type="gene ID" value="ENSOKIG00005001951.1"/>
</dbReference>
<dbReference type="InterPro" id="IPR052212">
    <property type="entry name" value="PH-like_domain"/>
</dbReference>
<dbReference type="GO" id="GO:0045180">
    <property type="term" value="C:basal cortex"/>
    <property type="evidence" value="ECO:0007669"/>
    <property type="project" value="TreeGrafter"/>
</dbReference>
<dbReference type="FunFam" id="2.30.29.30:FF:000006">
    <property type="entry name" value="Pleckstrin homology like domain family B member 1"/>
    <property type="match status" value="1"/>
</dbReference>
<gene>
    <name evidence="5" type="primary">LOC109900115</name>
</gene>
<feature type="coiled-coil region" evidence="2">
    <location>
        <begin position="288"/>
        <end position="315"/>
    </location>
</feature>
<evidence type="ECO:0000256" key="1">
    <source>
        <dbReference type="ARBA" id="ARBA00023054"/>
    </source>
</evidence>
<dbReference type="Gene3D" id="2.30.29.30">
    <property type="entry name" value="Pleckstrin-homology domain (PH domain)/Phosphotyrosine-binding domain (PTB)"/>
    <property type="match status" value="1"/>
</dbReference>
<dbReference type="InterPro" id="IPR037810">
    <property type="entry name" value="PHLDB1/2/3_PH"/>
</dbReference>
<dbReference type="GO" id="GO:0070507">
    <property type="term" value="P:regulation of microtubule cytoskeleton organization"/>
    <property type="evidence" value="ECO:0007669"/>
    <property type="project" value="TreeGrafter"/>
</dbReference>
<proteinExistence type="predicted"/>
<evidence type="ECO:0000256" key="3">
    <source>
        <dbReference type="SAM" id="MobiDB-lite"/>
    </source>
</evidence>
<feature type="domain" description="PH" evidence="4">
    <location>
        <begin position="519"/>
        <end position="622"/>
    </location>
</feature>
<evidence type="ECO:0000313" key="6">
    <source>
        <dbReference type="Proteomes" id="UP000694557"/>
    </source>
</evidence>
<dbReference type="GeneTree" id="ENSGT00940000156371"/>
<dbReference type="PANTHER" id="PTHR12156">
    <property type="entry name" value="PLECKSTRIN HOMOLOGY-LIKE DOMAIN, FAMILY B, MEMBER 3"/>
    <property type="match status" value="1"/>
</dbReference>
<feature type="region of interest" description="Disordered" evidence="3">
    <location>
        <begin position="79"/>
        <end position="127"/>
    </location>
</feature>
<reference evidence="5" key="2">
    <citation type="submission" date="2025-09" db="UniProtKB">
        <authorList>
            <consortium name="Ensembl"/>
        </authorList>
    </citation>
    <scope>IDENTIFICATION</scope>
</reference>
<dbReference type="SUPFAM" id="SSF50729">
    <property type="entry name" value="PH domain-like"/>
    <property type="match status" value="1"/>
</dbReference>
<dbReference type="PROSITE" id="PS50003">
    <property type="entry name" value="PH_DOMAIN"/>
    <property type="match status" value="1"/>
</dbReference>
<accession>A0A8C7CHM7</accession>
<protein>
    <recommendedName>
        <fullName evidence="4">PH domain-containing protein</fullName>
    </recommendedName>
</protein>
<dbReference type="Proteomes" id="UP000694557">
    <property type="component" value="Unassembled WGS sequence"/>
</dbReference>
<feature type="coiled-coil region" evidence="2">
    <location>
        <begin position="412"/>
        <end position="477"/>
    </location>
</feature>
<evidence type="ECO:0000259" key="4">
    <source>
        <dbReference type="PROSITE" id="PS50003"/>
    </source>
</evidence>
<keyword evidence="1 2" id="KW-0175">Coiled coil</keyword>
<dbReference type="AlphaFoldDB" id="A0A8C7CHM7"/>
<feature type="compositionally biased region" description="Basic and acidic residues" evidence="3">
    <location>
        <begin position="79"/>
        <end position="96"/>
    </location>
</feature>
<dbReference type="CDD" id="cd14673">
    <property type="entry name" value="PH_PHLDB1_2"/>
    <property type="match status" value="1"/>
</dbReference>
<reference evidence="5" key="1">
    <citation type="submission" date="2025-08" db="UniProtKB">
        <authorList>
            <consortium name="Ensembl"/>
        </authorList>
    </citation>
    <scope>IDENTIFICATION</scope>
</reference>